<keyword evidence="1" id="KW-0732">Signal</keyword>
<evidence type="ECO:0000313" key="3">
    <source>
        <dbReference type="Proteomes" id="UP000069914"/>
    </source>
</evidence>
<feature type="chain" id="PRO_5045670648" evidence="1">
    <location>
        <begin position="20"/>
        <end position="113"/>
    </location>
</feature>
<dbReference type="EMBL" id="CP011975">
    <property type="protein sequence ID" value="AKP32868.1"/>
    <property type="molecule type" value="Genomic_DNA"/>
</dbReference>
<sequence>MIKFILSSAIAITSLTSFAGENYEVTGKVNGIRISKDKCYISFESNNPTKYSNAWHFSDGDAVCKIAQMAYILGSPVSATNEVNTNNISYANTVKSIIIGVKGIHWPPYHQTD</sequence>
<evidence type="ECO:0000256" key="1">
    <source>
        <dbReference type="SAM" id="SignalP"/>
    </source>
</evidence>
<evidence type="ECO:0000313" key="2">
    <source>
        <dbReference type="EMBL" id="AKP32868.1"/>
    </source>
</evidence>
<protein>
    <submittedName>
        <fullName evidence="2">Uncharacterized protein</fullName>
    </submittedName>
</protein>
<keyword evidence="3" id="KW-1185">Reference proteome</keyword>
<accession>A0ABM5UAL4</accession>
<feature type="signal peptide" evidence="1">
    <location>
        <begin position="1"/>
        <end position="19"/>
    </location>
</feature>
<dbReference type="Proteomes" id="UP000069914">
    <property type="component" value="Chromosome"/>
</dbReference>
<gene>
    <name evidence="2" type="ORF">ACZ76_04565</name>
</gene>
<dbReference type="RefSeq" id="WP_048617211.1">
    <property type="nucleotide sequence ID" value="NZ_CABMLM010000016.1"/>
</dbReference>
<name>A0ABM5UAL4_YERAE</name>
<proteinExistence type="predicted"/>
<dbReference type="GeneID" id="61903774"/>
<reference evidence="2 3" key="1">
    <citation type="journal article" date="2015" name="Genome Announc.">
        <title>De Novo Genome Sequence of Yersinia aleksiciae Y159T.</title>
        <authorList>
            <person name="Sprague L.D."/>
            <person name="Neubauer H."/>
        </authorList>
    </citation>
    <scope>NUCLEOTIDE SEQUENCE [LARGE SCALE GENOMIC DNA]</scope>
    <source>
        <strain evidence="2 3">159</strain>
    </source>
</reference>
<organism evidence="2 3">
    <name type="scientific">Yersinia aleksiciae</name>
    <dbReference type="NCBI Taxonomy" id="263819"/>
    <lineage>
        <taxon>Bacteria</taxon>
        <taxon>Pseudomonadati</taxon>
        <taxon>Pseudomonadota</taxon>
        <taxon>Gammaproteobacteria</taxon>
        <taxon>Enterobacterales</taxon>
        <taxon>Yersiniaceae</taxon>
        <taxon>Yersinia</taxon>
    </lineage>
</organism>